<keyword evidence="2" id="KW-1185">Reference proteome</keyword>
<dbReference type="GO" id="GO:0003676">
    <property type="term" value="F:nucleic acid binding"/>
    <property type="evidence" value="ECO:0007669"/>
    <property type="project" value="InterPro"/>
</dbReference>
<reference evidence="1" key="3">
    <citation type="journal article" date="2017" name="Nature">
        <title>Genome sequence of the progenitor of the wheat D genome Aegilops tauschii.</title>
        <authorList>
            <person name="Luo M.C."/>
            <person name="Gu Y.Q."/>
            <person name="Puiu D."/>
            <person name="Wang H."/>
            <person name="Twardziok S.O."/>
            <person name="Deal K.R."/>
            <person name="Huo N."/>
            <person name="Zhu T."/>
            <person name="Wang L."/>
            <person name="Wang Y."/>
            <person name="McGuire P.E."/>
            <person name="Liu S."/>
            <person name="Long H."/>
            <person name="Ramasamy R.K."/>
            <person name="Rodriguez J.C."/>
            <person name="Van S.L."/>
            <person name="Yuan L."/>
            <person name="Wang Z."/>
            <person name="Xia Z."/>
            <person name="Xiao L."/>
            <person name="Anderson O.D."/>
            <person name="Ouyang S."/>
            <person name="Liang Y."/>
            <person name="Zimin A.V."/>
            <person name="Pertea G."/>
            <person name="Qi P."/>
            <person name="Bennetzen J.L."/>
            <person name="Dai X."/>
            <person name="Dawson M.W."/>
            <person name="Muller H.G."/>
            <person name="Kugler K."/>
            <person name="Rivarola-Duarte L."/>
            <person name="Spannagl M."/>
            <person name="Mayer K.F.X."/>
            <person name="Lu F.H."/>
            <person name="Bevan M.W."/>
            <person name="Leroy P."/>
            <person name="Li P."/>
            <person name="You F.M."/>
            <person name="Sun Q."/>
            <person name="Liu Z."/>
            <person name="Lyons E."/>
            <person name="Wicker T."/>
            <person name="Salzberg S.L."/>
            <person name="Devos K.M."/>
            <person name="Dvorak J."/>
        </authorList>
    </citation>
    <scope>NUCLEOTIDE SEQUENCE [LARGE SCALE GENOMIC DNA]</scope>
    <source>
        <strain evidence="1">cv. AL8/78</strain>
    </source>
</reference>
<name>A0A453Q279_AEGTS</name>
<dbReference type="InterPro" id="IPR036875">
    <property type="entry name" value="Znf_CCHC_sf"/>
</dbReference>
<reference evidence="2" key="2">
    <citation type="journal article" date="2017" name="Nat. Plants">
        <title>The Aegilops tauschii genome reveals multiple impacts of transposons.</title>
        <authorList>
            <person name="Zhao G."/>
            <person name="Zou C."/>
            <person name="Li K."/>
            <person name="Wang K."/>
            <person name="Li T."/>
            <person name="Gao L."/>
            <person name="Zhang X."/>
            <person name="Wang H."/>
            <person name="Yang Z."/>
            <person name="Liu X."/>
            <person name="Jiang W."/>
            <person name="Mao L."/>
            <person name="Kong X."/>
            <person name="Jiao Y."/>
            <person name="Jia J."/>
        </authorList>
    </citation>
    <scope>NUCLEOTIDE SEQUENCE [LARGE SCALE GENOMIC DNA]</scope>
    <source>
        <strain evidence="2">cv. AL8/78</strain>
    </source>
</reference>
<dbReference type="Proteomes" id="UP000015105">
    <property type="component" value="Chromosome 6D"/>
</dbReference>
<dbReference type="Gene3D" id="4.10.60.10">
    <property type="entry name" value="Zinc finger, CCHC-type"/>
    <property type="match status" value="1"/>
</dbReference>
<reference evidence="1" key="5">
    <citation type="journal article" date="2021" name="G3 (Bethesda)">
        <title>Aegilops tauschii genome assembly Aet v5.0 features greater sequence contiguity and improved annotation.</title>
        <authorList>
            <person name="Wang L."/>
            <person name="Zhu T."/>
            <person name="Rodriguez J.C."/>
            <person name="Deal K.R."/>
            <person name="Dubcovsky J."/>
            <person name="McGuire P.E."/>
            <person name="Lux T."/>
            <person name="Spannagl M."/>
            <person name="Mayer K.F.X."/>
            <person name="Baldrich P."/>
            <person name="Meyers B.C."/>
            <person name="Huo N."/>
            <person name="Gu Y.Q."/>
            <person name="Zhou H."/>
            <person name="Devos K.M."/>
            <person name="Bennetzen J.L."/>
            <person name="Unver T."/>
            <person name="Budak H."/>
            <person name="Gulick P.J."/>
            <person name="Galiba G."/>
            <person name="Kalapos B."/>
            <person name="Nelson D.R."/>
            <person name="Li P."/>
            <person name="You F.M."/>
            <person name="Luo M.C."/>
            <person name="Dvorak J."/>
        </authorList>
    </citation>
    <scope>NUCLEOTIDE SEQUENCE [LARGE SCALE GENOMIC DNA]</scope>
    <source>
        <strain evidence="1">cv. AL8/78</strain>
    </source>
</reference>
<evidence type="ECO:0000313" key="1">
    <source>
        <dbReference type="EnsemblPlants" id="AET6Gv20948900.1"/>
    </source>
</evidence>
<proteinExistence type="predicted"/>
<reference evidence="2" key="1">
    <citation type="journal article" date="2014" name="Science">
        <title>Ancient hybridizations among the ancestral genomes of bread wheat.</title>
        <authorList>
            <consortium name="International Wheat Genome Sequencing Consortium,"/>
            <person name="Marcussen T."/>
            <person name="Sandve S.R."/>
            <person name="Heier L."/>
            <person name="Spannagl M."/>
            <person name="Pfeifer M."/>
            <person name="Jakobsen K.S."/>
            <person name="Wulff B.B."/>
            <person name="Steuernagel B."/>
            <person name="Mayer K.F."/>
            <person name="Olsen O.A."/>
        </authorList>
    </citation>
    <scope>NUCLEOTIDE SEQUENCE [LARGE SCALE GENOMIC DNA]</scope>
    <source>
        <strain evidence="2">cv. AL8/78</strain>
    </source>
</reference>
<dbReference type="AlphaFoldDB" id="A0A453Q279"/>
<dbReference type="SUPFAM" id="SSF57756">
    <property type="entry name" value="Retrovirus zinc finger-like domains"/>
    <property type="match status" value="1"/>
</dbReference>
<sequence length="390" mass="41367">MAPCGNALGGWQLVSRGRRSAPAAFRRLVVNVRRPPPAWLRDRCFRCLCRGHRAYSCRDPIRCTDCLRSGHIARFFRAEKPVHASPLQCPAPPPASTDDVSMTDVQFQPISTEQVGLVEETELLRIELRDCLVRAGSVLGRAEAALPKLEVVPDVSSLPELQIGVVPDVSLLPEIQVGSVDGEACMYGDLSPRATSCRLPLPAVPIASGSEVVVEVVAPVLQIMPELQKVCGEPTSPISMVLPKEMGPLGENLVMSIATSPPSLEPIQTLDFVDCGGLDATIALSPEVVGQVASAGDEVGALTPNSEVTKPIRSPIFDRDAMLARIDEVVFLKKLGRLLASLEVASPGSGKAIACLLAEEVSTGKIKKVKKALRTIGKKSGVIGKASAAA</sequence>
<organism evidence="1 2">
    <name type="scientific">Aegilops tauschii subsp. strangulata</name>
    <name type="common">Goatgrass</name>
    <dbReference type="NCBI Taxonomy" id="200361"/>
    <lineage>
        <taxon>Eukaryota</taxon>
        <taxon>Viridiplantae</taxon>
        <taxon>Streptophyta</taxon>
        <taxon>Embryophyta</taxon>
        <taxon>Tracheophyta</taxon>
        <taxon>Spermatophyta</taxon>
        <taxon>Magnoliopsida</taxon>
        <taxon>Liliopsida</taxon>
        <taxon>Poales</taxon>
        <taxon>Poaceae</taxon>
        <taxon>BOP clade</taxon>
        <taxon>Pooideae</taxon>
        <taxon>Triticodae</taxon>
        <taxon>Triticeae</taxon>
        <taxon>Triticinae</taxon>
        <taxon>Aegilops</taxon>
    </lineage>
</organism>
<dbReference type="EnsemblPlants" id="AET6Gv20948900.1">
    <property type="protein sequence ID" value="AET6Gv20948900.1"/>
    <property type="gene ID" value="AET6Gv20948900"/>
</dbReference>
<evidence type="ECO:0008006" key="3">
    <source>
        <dbReference type="Google" id="ProtNLM"/>
    </source>
</evidence>
<evidence type="ECO:0000313" key="2">
    <source>
        <dbReference type="Proteomes" id="UP000015105"/>
    </source>
</evidence>
<accession>A0A453Q279</accession>
<dbReference type="GO" id="GO:0008270">
    <property type="term" value="F:zinc ion binding"/>
    <property type="evidence" value="ECO:0007669"/>
    <property type="project" value="InterPro"/>
</dbReference>
<reference evidence="1" key="4">
    <citation type="submission" date="2019-03" db="UniProtKB">
        <authorList>
            <consortium name="EnsemblPlants"/>
        </authorList>
    </citation>
    <scope>IDENTIFICATION</scope>
</reference>
<dbReference type="Gramene" id="AET6Gv20948900.1">
    <property type="protein sequence ID" value="AET6Gv20948900.1"/>
    <property type="gene ID" value="AET6Gv20948900"/>
</dbReference>
<protein>
    <recommendedName>
        <fullName evidence="3">CCHC-type domain-containing protein</fullName>
    </recommendedName>
</protein>